<dbReference type="EC" id="2.7.1.82" evidence="5"/>
<keyword evidence="1" id="KW-0444">Lipid biosynthesis</keyword>
<keyword evidence="1" id="KW-0443">Lipid metabolism</keyword>
<evidence type="ECO:0000256" key="5">
    <source>
        <dbReference type="ARBA" id="ARBA00038874"/>
    </source>
</evidence>
<evidence type="ECO:0000313" key="7">
    <source>
        <dbReference type="Proteomes" id="UP001303046"/>
    </source>
</evidence>
<comment type="caution">
    <text evidence="6">The sequence shown here is derived from an EMBL/GenBank/DDBJ whole genome shotgun (WGS) entry which is preliminary data.</text>
</comment>
<dbReference type="InterPro" id="IPR011009">
    <property type="entry name" value="Kinase-like_dom_sf"/>
</dbReference>
<dbReference type="Proteomes" id="UP001303046">
    <property type="component" value="Unassembled WGS sequence"/>
</dbReference>
<comment type="similarity">
    <text evidence="4">Belongs to the choline/ethanolamine kinase family.</text>
</comment>
<evidence type="ECO:0000256" key="2">
    <source>
        <dbReference type="ARBA" id="ARBA00023264"/>
    </source>
</evidence>
<keyword evidence="2" id="KW-1208">Phospholipid metabolism</keyword>
<dbReference type="SUPFAM" id="SSF56112">
    <property type="entry name" value="Protein kinase-like (PK-like)"/>
    <property type="match status" value="1"/>
</dbReference>
<evidence type="ECO:0000256" key="3">
    <source>
        <dbReference type="ARBA" id="ARBA00037883"/>
    </source>
</evidence>
<dbReference type="PANTHER" id="PTHR22603:SF66">
    <property type="entry name" value="ETHANOLAMINE KINASE"/>
    <property type="match status" value="1"/>
</dbReference>
<keyword evidence="7" id="KW-1185">Reference proteome</keyword>
<comment type="pathway">
    <text evidence="3">Phospholipid metabolism; phosphatidylethanolamine biosynthesis; phosphatidylethanolamine from ethanolamine: step 1/3.</text>
</comment>
<evidence type="ECO:0000256" key="4">
    <source>
        <dbReference type="ARBA" id="ARBA00038211"/>
    </source>
</evidence>
<dbReference type="Gene3D" id="3.90.1200.10">
    <property type="match status" value="1"/>
</dbReference>
<dbReference type="CDD" id="cd05157">
    <property type="entry name" value="ETNK_euk"/>
    <property type="match status" value="1"/>
</dbReference>
<dbReference type="PANTHER" id="PTHR22603">
    <property type="entry name" value="CHOLINE/ETHANOALAMINE KINASE"/>
    <property type="match status" value="1"/>
</dbReference>
<organism evidence="6 7">
    <name type="scientific">Necator americanus</name>
    <name type="common">Human hookworm</name>
    <dbReference type="NCBI Taxonomy" id="51031"/>
    <lineage>
        <taxon>Eukaryota</taxon>
        <taxon>Metazoa</taxon>
        <taxon>Ecdysozoa</taxon>
        <taxon>Nematoda</taxon>
        <taxon>Chromadorea</taxon>
        <taxon>Rhabditida</taxon>
        <taxon>Rhabditina</taxon>
        <taxon>Rhabditomorpha</taxon>
        <taxon>Strongyloidea</taxon>
        <taxon>Ancylostomatidae</taxon>
        <taxon>Bunostominae</taxon>
        <taxon>Necator</taxon>
    </lineage>
</organism>
<dbReference type="Gene3D" id="3.30.200.20">
    <property type="entry name" value="Phosphorylase Kinase, domain 1"/>
    <property type="match status" value="1"/>
</dbReference>
<dbReference type="EMBL" id="JAVFWL010000006">
    <property type="protein sequence ID" value="KAK6761001.1"/>
    <property type="molecule type" value="Genomic_DNA"/>
</dbReference>
<accession>A0ABR1EE94</accession>
<gene>
    <name evidence="6" type="primary">Necator_chrX.g22338</name>
    <name evidence="6" type="ORF">RB195_022176</name>
</gene>
<protein>
    <recommendedName>
        <fullName evidence="5">ethanolamine kinase</fullName>
        <ecNumber evidence="5">2.7.1.82</ecNumber>
    </recommendedName>
</protein>
<evidence type="ECO:0000256" key="1">
    <source>
        <dbReference type="ARBA" id="ARBA00023209"/>
    </source>
</evidence>
<proteinExistence type="inferred from homology"/>
<keyword evidence="1" id="KW-0594">Phospholipid biosynthesis</keyword>
<evidence type="ECO:0000313" key="6">
    <source>
        <dbReference type="EMBL" id="KAK6761001.1"/>
    </source>
</evidence>
<dbReference type="Pfam" id="PF01633">
    <property type="entry name" value="Choline_kinase"/>
    <property type="match status" value="1"/>
</dbReference>
<reference evidence="6 7" key="1">
    <citation type="submission" date="2023-08" db="EMBL/GenBank/DDBJ databases">
        <title>A Necator americanus chromosomal reference genome.</title>
        <authorList>
            <person name="Ilik V."/>
            <person name="Petrzelkova K.J."/>
            <person name="Pardy F."/>
            <person name="Fuh T."/>
            <person name="Niatou-Singa F.S."/>
            <person name="Gouil Q."/>
            <person name="Baker L."/>
            <person name="Ritchie M.E."/>
            <person name="Jex A.R."/>
            <person name="Gazzola D."/>
            <person name="Li H."/>
            <person name="Toshio Fujiwara R."/>
            <person name="Zhan B."/>
            <person name="Aroian R.V."/>
            <person name="Pafco B."/>
            <person name="Schwarz E.M."/>
        </authorList>
    </citation>
    <scope>NUCLEOTIDE SEQUENCE [LARGE SCALE GENOMIC DNA]</scope>
    <source>
        <strain evidence="6 7">Aroian</strain>
        <tissue evidence="6">Whole animal</tissue>
    </source>
</reference>
<sequence>MNSSFVNIELSLTNHECCEHSAKEVLRILRPQWQLSLVRFEVLTAGITNKIMSASVDSNEKLVFRIFGKNTGNFIDRDRELSAMEKLAREGLAAPLYARFSNGILCGYLPGTTVTADQLKNTDMQRKICSTLAAYHNMDSTVVEVNDLFPFRKTKDFINNIDLTAIEIYRTRMQMGRLLLKTAREGFFQSEHCTTHTQAQGFQGLLNFANRLSDNIKDIETLIVPLEEEITFCHNDLLANNIIFDDSSGKVLFIDYEYADFNYAIFDLANHFCEFAGVDNPDYTKCPNQEEMRIFLRFYLQARHGYVDEIRLENLLRRVSLFQALAHLLWSAWSVVQSQNSTLRFDYVSYAKVRYEQYMKCLDNYTAQQQF</sequence>
<name>A0ABR1EE94_NECAM</name>